<feature type="region of interest" description="Disordered" evidence="2">
    <location>
        <begin position="78"/>
        <end position="99"/>
    </location>
</feature>
<dbReference type="CDD" id="cd00093">
    <property type="entry name" value="HTH_XRE"/>
    <property type="match status" value="1"/>
</dbReference>
<dbReference type="Pfam" id="PF13181">
    <property type="entry name" value="TPR_8"/>
    <property type="match status" value="1"/>
</dbReference>
<dbReference type="SMART" id="SM00530">
    <property type="entry name" value="HTH_XRE"/>
    <property type="match status" value="1"/>
</dbReference>
<dbReference type="AlphaFoldDB" id="A0A7G6WU43"/>
<dbReference type="Gene3D" id="3.40.50.300">
    <property type="entry name" value="P-loop containing nucleotide triphosphate hydrolases"/>
    <property type="match status" value="1"/>
</dbReference>
<dbReference type="EMBL" id="CP043661">
    <property type="protein sequence ID" value="QNE17508.1"/>
    <property type="molecule type" value="Genomic_DNA"/>
</dbReference>
<gene>
    <name evidence="4" type="ORF">F1D05_05805</name>
</gene>
<dbReference type="Gene3D" id="1.10.260.40">
    <property type="entry name" value="lambda repressor-like DNA-binding domains"/>
    <property type="match status" value="1"/>
</dbReference>
<organism evidence="4 5">
    <name type="scientific">Kribbella qitaiheensis</name>
    <dbReference type="NCBI Taxonomy" id="1544730"/>
    <lineage>
        <taxon>Bacteria</taxon>
        <taxon>Bacillati</taxon>
        <taxon>Actinomycetota</taxon>
        <taxon>Actinomycetes</taxon>
        <taxon>Propionibacteriales</taxon>
        <taxon>Kribbellaceae</taxon>
        <taxon>Kribbella</taxon>
    </lineage>
</organism>
<dbReference type="InterPro" id="IPR027417">
    <property type="entry name" value="P-loop_NTPase"/>
</dbReference>
<dbReference type="GO" id="GO:0003677">
    <property type="term" value="F:DNA binding"/>
    <property type="evidence" value="ECO:0007669"/>
    <property type="project" value="InterPro"/>
</dbReference>
<reference evidence="4 5" key="2">
    <citation type="journal article" date="2020" name="Microbiol. Resour. Announc.">
        <title>Antarctic desert soil bacteria exhibit high novel natural product potential, evaluated through long-read genome sequencing and comparative genomics.</title>
        <authorList>
            <person name="Benaud N."/>
            <person name="Edwards R.J."/>
            <person name="Amos T.G."/>
            <person name="D'Agostino P.M."/>
            <person name="Gutierrez-Chavez C."/>
            <person name="Montgomery K."/>
            <person name="Nicetic I."/>
            <person name="Ferrari B.C."/>
        </authorList>
    </citation>
    <scope>NUCLEOTIDE SEQUENCE [LARGE SCALE GENOMIC DNA]</scope>
    <source>
        <strain evidence="4 5">SPB151</strain>
    </source>
</reference>
<keyword evidence="1" id="KW-0802">TPR repeat</keyword>
<proteinExistence type="predicted"/>
<accession>A0A7G6WU43</accession>
<dbReference type="SUPFAM" id="SSF48452">
    <property type="entry name" value="TPR-like"/>
    <property type="match status" value="2"/>
</dbReference>
<keyword evidence="5" id="KW-1185">Reference proteome</keyword>
<evidence type="ECO:0000313" key="5">
    <source>
        <dbReference type="Proteomes" id="UP000515563"/>
    </source>
</evidence>
<name>A0A7G6WU43_9ACTN</name>
<dbReference type="SMART" id="SM00028">
    <property type="entry name" value="TPR"/>
    <property type="match status" value="6"/>
</dbReference>
<dbReference type="InterPro" id="IPR010982">
    <property type="entry name" value="Lambda_DNA-bd_dom_sf"/>
</dbReference>
<feature type="repeat" description="TPR" evidence="1">
    <location>
        <begin position="530"/>
        <end position="563"/>
    </location>
</feature>
<dbReference type="GO" id="GO:0043531">
    <property type="term" value="F:ADP binding"/>
    <property type="evidence" value="ECO:0007669"/>
    <property type="project" value="InterPro"/>
</dbReference>
<dbReference type="PROSITE" id="PS50005">
    <property type="entry name" value="TPR"/>
    <property type="match status" value="1"/>
</dbReference>
<protein>
    <submittedName>
        <fullName evidence="4">Tetratricopeptide repeat protein</fullName>
    </submittedName>
</protein>
<dbReference type="Pfam" id="PF13424">
    <property type="entry name" value="TPR_12"/>
    <property type="match status" value="1"/>
</dbReference>
<dbReference type="InterPro" id="IPR001387">
    <property type="entry name" value="Cro/C1-type_HTH"/>
</dbReference>
<sequence>MWGVTQQADSPRTELAGRLQAIQELSGRSLRELQRATGISSSSLSRYFAGRSLPPWSAVVALCKVVQRDPRPLRDLWEQASRLPPPPPPARPTVAGRNDLPLDVADFTGRRAELDAVRESLAAARAVAIDGMAGVGKTCLAVHLAHQLAPEYADGRLYLDLHGFTPGREPLEPASAVRMLLAALEVPVASGLDGSEELAALWRAELAHRRVLVVLDNVASADQARPLLPGAGASAVLITSRNRLVELDQVPPVSLDVLDDADGIELLQQAGGPGDRVANEPDATAEVLRLCGGLPLAIRLSAARLRHRPGWTVGVLADRLRAGSDHVDTALSMSLRQLDHAQRRTFRLLGLLPGATFDDYAVAALTGNTLAATRGSLEDLVDSHLVQQPQAAVYRLHDLVRAYAGRVAAAEESPPEQRQAVVRVLDYYLHSAAAAGKLLRYAYPDEAPLPCPEPAEMPTFADQAAALAWFDHEYPNLVETIAVGSDLHISRLPRLLRPYYFRRAASADENRLLDLALAAASRLGDAGLVAAVQADLGFARYSAGRFPEALQYYESAAATMPDSAALAVRRGYLHQDLGETARAMALFEHAAELFDRDGQPKGVAHATAFQAWAAYQLGQLDEAAALAVKALALQSDAEDWPPPITALVTLGAATGRTDPAAAIEHLTKALRLAREDDHVQNQAWCLNYLAVALRQAGRYDEALADHRTALRLVEDTEPQWAVNFLNSYAETSLAAGQTDEAREIYQQALELAESTGYAHEATVARQGLSRVLTWN</sequence>
<feature type="domain" description="HTH cro/C1-type" evidence="3">
    <location>
        <begin position="18"/>
        <end position="73"/>
    </location>
</feature>
<evidence type="ECO:0000256" key="2">
    <source>
        <dbReference type="SAM" id="MobiDB-lite"/>
    </source>
</evidence>
<reference evidence="5" key="1">
    <citation type="submission" date="2019-09" db="EMBL/GenBank/DDBJ databases">
        <title>Antimicrobial potential of Antarctic Bacteria.</title>
        <authorList>
            <person name="Benaud N."/>
            <person name="Edwards R.J."/>
            <person name="Ferrari B.C."/>
        </authorList>
    </citation>
    <scope>NUCLEOTIDE SEQUENCE [LARGE SCALE GENOMIC DNA]</scope>
    <source>
        <strain evidence="5">SPB151</strain>
    </source>
</reference>
<dbReference type="Gene3D" id="1.25.40.10">
    <property type="entry name" value="Tetratricopeptide repeat domain"/>
    <property type="match status" value="1"/>
</dbReference>
<dbReference type="Proteomes" id="UP000515563">
    <property type="component" value="Chromosome"/>
</dbReference>
<dbReference type="KEGG" id="kqi:F1D05_05805"/>
<dbReference type="SUPFAM" id="SSF52540">
    <property type="entry name" value="P-loop containing nucleoside triphosphate hydrolases"/>
    <property type="match status" value="1"/>
</dbReference>
<dbReference type="PRINTS" id="PR00364">
    <property type="entry name" value="DISEASERSIST"/>
</dbReference>
<dbReference type="PANTHER" id="PTHR47691:SF3">
    <property type="entry name" value="HTH-TYPE TRANSCRIPTIONAL REGULATOR RV0890C-RELATED"/>
    <property type="match status" value="1"/>
</dbReference>
<dbReference type="Pfam" id="PF13560">
    <property type="entry name" value="HTH_31"/>
    <property type="match status" value="1"/>
</dbReference>
<evidence type="ECO:0000259" key="3">
    <source>
        <dbReference type="SMART" id="SM00530"/>
    </source>
</evidence>
<dbReference type="InterPro" id="IPR011990">
    <property type="entry name" value="TPR-like_helical_dom_sf"/>
</dbReference>
<evidence type="ECO:0000313" key="4">
    <source>
        <dbReference type="EMBL" id="QNE17508.1"/>
    </source>
</evidence>
<dbReference type="PANTHER" id="PTHR47691">
    <property type="entry name" value="REGULATOR-RELATED"/>
    <property type="match status" value="1"/>
</dbReference>
<dbReference type="SUPFAM" id="SSF47413">
    <property type="entry name" value="lambda repressor-like DNA-binding domains"/>
    <property type="match status" value="1"/>
</dbReference>
<dbReference type="InterPro" id="IPR019734">
    <property type="entry name" value="TPR_rpt"/>
</dbReference>
<evidence type="ECO:0000256" key="1">
    <source>
        <dbReference type="PROSITE-ProRule" id="PRU00339"/>
    </source>
</evidence>